<keyword evidence="1" id="KW-0812">Transmembrane</keyword>
<reference evidence="2 3" key="1">
    <citation type="submission" date="2022-04" db="EMBL/GenBank/DDBJ databases">
        <title>Proposal of a three novel species of Scandinavium, Scandinavium hiltneri, Scandinavium manionii, Scandinavium tedordense.</title>
        <authorList>
            <person name="Maddock D.W."/>
            <person name="Brady C.L."/>
            <person name="Denman S."/>
            <person name="Arnold D."/>
        </authorList>
    </citation>
    <scope>NUCLEOTIDE SEQUENCE [LARGE SCALE GENOMIC DNA]</scope>
    <source>
        <strain evidence="2 3">H11S7</strain>
    </source>
</reference>
<evidence type="ECO:0000313" key="2">
    <source>
        <dbReference type="EMBL" id="MCS2163731.1"/>
    </source>
</evidence>
<dbReference type="NCBIfam" id="NF041560">
    <property type="entry name" value="T6SS_Burk_ExIF"/>
    <property type="match status" value="1"/>
</dbReference>
<name>A0ABT2E756_9ENTR</name>
<protein>
    <submittedName>
        <fullName evidence="2">Uncharacterized protein</fullName>
    </submittedName>
</protein>
<accession>A0ABT2E756</accession>
<sequence>MTVDEKKKKYARYIKAEKLRDLRTKQEIELMNGRPWTRELPPPPVLPPYGPLEKISGRLDSFSSEPFKEYFDVKAYRINPLPEVSDSQLGRAAAMAIAVGSPGLGSVMMSESDSVYDSAEYVQGQINGKPFRGWVGRTRLQAGDKVEMAVDWQHDHYEVYAITLPKEGIISICPKCDMGHISHVLWRVKNMFFLTALLFFAIMLVVIIHSVTEGDWKGGGFIFEYWWLFVMALGINLSIAGLIAFAACRAYIPTICRFSEEIFKVLGMKNPSRINLNRTTKQKELHLKDIGEWHDPEDLSKPLCPTQKFVYSAESWFYY</sequence>
<keyword evidence="3" id="KW-1185">Reference proteome</keyword>
<dbReference type="InterPro" id="IPR048130">
    <property type="entry name" value="T6SS_ExIF-like"/>
</dbReference>
<dbReference type="EMBL" id="JALIGE010000076">
    <property type="protein sequence ID" value="MCS2163731.1"/>
    <property type="molecule type" value="Genomic_DNA"/>
</dbReference>
<feature type="transmembrane region" description="Helical" evidence="1">
    <location>
        <begin position="191"/>
        <end position="211"/>
    </location>
</feature>
<dbReference type="Proteomes" id="UP001205357">
    <property type="component" value="Unassembled WGS sequence"/>
</dbReference>
<keyword evidence="1" id="KW-1133">Transmembrane helix</keyword>
<evidence type="ECO:0000313" key="3">
    <source>
        <dbReference type="Proteomes" id="UP001205357"/>
    </source>
</evidence>
<comment type="caution">
    <text evidence="2">The sequence shown here is derived from an EMBL/GenBank/DDBJ whole genome shotgun (WGS) entry which is preliminary data.</text>
</comment>
<evidence type="ECO:0000256" key="1">
    <source>
        <dbReference type="SAM" id="Phobius"/>
    </source>
</evidence>
<feature type="transmembrane region" description="Helical" evidence="1">
    <location>
        <begin position="226"/>
        <end position="248"/>
    </location>
</feature>
<keyword evidence="1" id="KW-0472">Membrane</keyword>
<dbReference type="RefSeq" id="WP_258990265.1">
    <property type="nucleotide sequence ID" value="NZ_JALIGE010000076.1"/>
</dbReference>
<proteinExistence type="predicted"/>
<organism evidence="2 3">
    <name type="scientific">Scandinavium hiltneri</name>
    <dbReference type="NCBI Taxonomy" id="2926519"/>
    <lineage>
        <taxon>Bacteria</taxon>
        <taxon>Pseudomonadati</taxon>
        <taxon>Pseudomonadota</taxon>
        <taxon>Gammaproteobacteria</taxon>
        <taxon>Enterobacterales</taxon>
        <taxon>Enterobacteriaceae</taxon>
        <taxon>Scandinavium</taxon>
    </lineage>
</organism>
<gene>
    <name evidence="2" type="ORF">MUU47_21905</name>
</gene>